<dbReference type="RefSeq" id="WP_117202445.1">
    <property type="nucleotide sequence ID" value="NZ_JBHTBK010000002.1"/>
</dbReference>
<dbReference type="EMBL" id="QVPD01000005">
    <property type="protein sequence ID" value="RFP60837.1"/>
    <property type="molecule type" value="Genomic_DNA"/>
</dbReference>
<feature type="chain" id="PRO_5017059144" evidence="1">
    <location>
        <begin position="22"/>
        <end position="299"/>
    </location>
</feature>
<protein>
    <submittedName>
        <fullName evidence="2">Uncharacterized protein</fullName>
    </submittedName>
</protein>
<organism evidence="2 3">
    <name type="scientific">Cognatiluteimonas weifangensis</name>
    <dbReference type="NCBI Taxonomy" id="2303539"/>
    <lineage>
        <taxon>Bacteria</taxon>
        <taxon>Pseudomonadati</taxon>
        <taxon>Pseudomonadota</taxon>
        <taxon>Gammaproteobacteria</taxon>
        <taxon>Lysobacterales</taxon>
        <taxon>Lysobacteraceae</taxon>
        <taxon>Cognatiluteimonas</taxon>
    </lineage>
</organism>
<name>A0A372DN39_9GAMM</name>
<sequence length="299" mass="32010">MRKSWFVAGVTCLLLARPVSAQVFTAGDELLASDRPEAWAMNYVGAATLMTAFGATPALASGQWSGALDAGSIPSLSEEQQRVGFRGSKQEDLNKSPVFGRARIAIGLQGGWVAEAGWTPPLAINGIRTRNLVAIALSRHLYATDSFSLSARVFGQHGEAEGDITCPAEVVGVSDPEINPAGCVAPSRDRIALRHYGADMTAAWGTAPWHGHATLGVARMEPFVQVDALLIGSVRDRSRLVARDVLPYVAAGAGRDLGDRWRLSFEVLYVPLSVQRDPARDAGNDPLTSFRAQLRYDSP</sequence>
<keyword evidence="1" id="KW-0732">Signal</keyword>
<feature type="signal peptide" evidence="1">
    <location>
        <begin position="1"/>
        <end position="21"/>
    </location>
</feature>
<dbReference type="AlphaFoldDB" id="A0A372DN39"/>
<proteinExistence type="predicted"/>
<evidence type="ECO:0000313" key="3">
    <source>
        <dbReference type="Proteomes" id="UP000262917"/>
    </source>
</evidence>
<gene>
    <name evidence="2" type="ORF">D0Y53_06780</name>
</gene>
<keyword evidence="3" id="KW-1185">Reference proteome</keyword>
<dbReference type="Proteomes" id="UP000262917">
    <property type="component" value="Unassembled WGS sequence"/>
</dbReference>
<evidence type="ECO:0000313" key="2">
    <source>
        <dbReference type="EMBL" id="RFP60837.1"/>
    </source>
</evidence>
<reference evidence="2 3" key="1">
    <citation type="submission" date="2018-08" db="EMBL/GenBank/DDBJ databases">
        <title>Lysobacter weifangensis sp. nov., a new member of the family 'Xanthomonadaceae', isolated from soil in a farmland.</title>
        <authorList>
            <person name="Zhao H."/>
        </authorList>
    </citation>
    <scope>NUCLEOTIDE SEQUENCE [LARGE SCALE GENOMIC DNA]</scope>
    <source>
        <strain evidence="2 3">WF-2</strain>
    </source>
</reference>
<comment type="caution">
    <text evidence="2">The sequence shown here is derived from an EMBL/GenBank/DDBJ whole genome shotgun (WGS) entry which is preliminary data.</text>
</comment>
<accession>A0A372DN39</accession>
<dbReference type="OrthoDB" id="6021609at2"/>
<evidence type="ECO:0000256" key="1">
    <source>
        <dbReference type="SAM" id="SignalP"/>
    </source>
</evidence>